<dbReference type="InterPro" id="IPR051909">
    <property type="entry name" value="MFP_Cation_Efflux"/>
</dbReference>
<dbReference type="Gene3D" id="1.10.287.470">
    <property type="entry name" value="Helix hairpin bin"/>
    <property type="match status" value="1"/>
</dbReference>
<dbReference type="InterPro" id="IPR006143">
    <property type="entry name" value="RND_pump_MFP"/>
</dbReference>
<dbReference type="Pfam" id="PF25954">
    <property type="entry name" value="Beta-barrel_RND_2"/>
    <property type="match status" value="1"/>
</dbReference>
<dbReference type="GO" id="GO:0022857">
    <property type="term" value="F:transmembrane transporter activity"/>
    <property type="evidence" value="ECO:0007669"/>
    <property type="project" value="InterPro"/>
</dbReference>
<evidence type="ECO:0000259" key="3">
    <source>
        <dbReference type="Pfam" id="PF25954"/>
    </source>
</evidence>
<dbReference type="Gene3D" id="2.40.420.20">
    <property type="match status" value="1"/>
</dbReference>
<feature type="domain" description="CusB-like beta-barrel" evidence="3">
    <location>
        <begin position="250"/>
        <end position="324"/>
    </location>
</feature>
<dbReference type="FunFam" id="2.40.30.170:FF:000010">
    <property type="entry name" value="Efflux RND transporter periplasmic adaptor subunit"/>
    <property type="match status" value="1"/>
</dbReference>
<dbReference type="InterPro" id="IPR058627">
    <property type="entry name" value="MdtA-like_C"/>
</dbReference>
<organism evidence="6 7">
    <name type="scientific">Jezberella montanilacus</name>
    <dbReference type="NCBI Taxonomy" id="323426"/>
    <lineage>
        <taxon>Bacteria</taxon>
        <taxon>Pseudomonadati</taxon>
        <taxon>Pseudomonadota</taxon>
        <taxon>Betaproteobacteria</taxon>
        <taxon>Burkholderiales</taxon>
        <taxon>Alcaligenaceae</taxon>
        <taxon>Jezberella</taxon>
    </lineage>
</organism>
<evidence type="ECO:0000313" key="7">
    <source>
        <dbReference type="Proteomes" id="UP000238308"/>
    </source>
</evidence>
<feature type="domain" description="Multidrug resistance protein MdtA-like C-terminal permuted SH3" evidence="4">
    <location>
        <begin position="331"/>
        <end position="382"/>
    </location>
</feature>
<gene>
    <name evidence="6" type="ORF">BCM14_1752</name>
</gene>
<keyword evidence="7" id="KW-1185">Reference proteome</keyword>
<keyword evidence="2" id="KW-0813">Transport</keyword>
<dbReference type="GO" id="GO:0016020">
    <property type="term" value="C:membrane"/>
    <property type="evidence" value="ECO:0007669"/>
    <property type="project" value="InterPro"/>
</dbReference>
<dbReference type="PANTHER" id="PTHR30097">
    <property type="entry name" value="CATION EFFLUX SYSTEM PROTEIN CUSB"/>
    <property type="match status" value="1"/>
</dbReference>
<dbReference type="Pfam" id="PF25967">
    <property type="entry name" value="RND-MFP_C"/>
    <property type="match status" value="1"/>
</dbReference>
<dbReference type="Gene3D" id="2.40.30.170">
    <property type="match status" value="1"/>
</dbReference>
<dbReference type="Gene3D" id="2.40.50.100">
    <property type="match status" value="1"/>
</dbReference>
<dbReference type="PANTHER" id="PTHR30097:SF16">
    <property type="entry name" value="CATION EFFLUX SYSTEM (CZCB-LIKE)"/>
    <property type="match status" value="1"/>
</dbReference>
<sequence length="400" mass="42986">MKSFDLLANKKSPKLWLWALAALIVGLALFVGSRLFHAEAPEARVDTTQAVDKDYVDLNEKQLASVKIAPAKTADFLATYSAYGNVGFNENSAVQVFTNYQGRVIQTFADVGDTVKKGQVLFSVDSADLAQAESTLLAAKGVYAQTTATLARATELYETKAISLKEYQQNVADQNTAEAALKAARLTVALFGKSDAEIAQIELKRKIDSTLKVLSPLSGSVITRNVQPGLLVQPGSAPAPFVVADVSTKWLIINATEAESPRFKVGQEVDVKVTAFPTEIFKGRIKVVGSVVDPVTRTVVVRSEIADAANILRSGMYATFTVRSDQVTKSVAVPDEALVREGDGTMSVWIAEANKRMKKRTVTTGLRTNGLVQITQGLKEGELIASTGSIFLSNILLVGE</sequence>
<dbReference type="AlphaFoldDB" id="A0A2T0XGJ5"/>
<evidence type="ECO:0000256" key="1">
    <source>
        <dbReference type="ARBA" id="ARBA00009477"/>
    </source>
</evidence>
<dbReference type="Pfam" id="PF25973">
    <property type="entry name" value="BSH_CzcB"/>
    <property type="match status" value="1"/>
</dbReference>
<comment type="caution">
    <text evidence="6">The sequence shown here is derived from an EMBL/GenBank/DDBJ whole genome shotgun (WGS) entry which is preliminary data.</text>
</comment>
<dbReference type="EMBL" id="PVTV01000013">
    <property type="protein sequence ID" value="PRY98035.1"/>
    <property type="molecule type" value="Genomic_DNA"/>
</dbReference>
<evidence type="ECO:0000259" key="5">
    <source>
        <dbReference type="Pfam" id="PF25973"/>
    </source>
</evidence>
<dbReference type="SUPFAM" id="SSF111369">
    <property type="entry name" value="HlyD-like secretion proteins"/>
    <property type="match status" value="1"/>
</dbReference>
<accession>A0A2T0XGJ5</accession>
<dbReference type="RefSeq" id="WP_106227597.1">
    <property type="nucleotide sequence ID" value="NZ_PVTV01000013.1"/>
</dbReference>
<proteinExistence type="inferred from homology"/>
<evidence type="ECO:0000259" key="4">
    <source>
        <dbReference type="Pfam" id="PF25967"/>
    </source>
</evidence>
<dbReference type="NCBIfam" id="TIGR01730">
    <property type="entry name" value="RND_mfp"/>
    <property type="match status" value="1"/>
</dbReference>
<reference evidence="6 7" key="1">
    <citation type="submission" date="2018-03" db="EMBL/GenBank/DDBJ databases">
        <title>Genomic Encyclopedia of Type Strains, Phase III (KMG-III): the genomes of soil and plant-associated and newly described type strains.</title>
        <authorList>
            <person name="Whitman W."/>
        </authorList>
    </citation>
    <scope>NUCLEOTIDE SEQUENCE [LARGE SCALE GENOMIC DNA]</scope>
    <source>
        <strain evidence="6 7">MWH-P2sevCIIIb</strain>
    </source>
</reference>
<name>A0A2T0XGJ5_9BURK</name>
<feature type="domain" description="CzcB-like barrel-sandwich hybrid" evidence="5">
    <location>
        <begin position="94"/>
        <end position="235"/>
    </location>
</feature>
<dbReference type="OrthoDB" id="9775513at2"/>
<dbReference type="Proteomes" id="UP000238308">
    <property type="component" value="Unassembled WGS sequence"/>
</dbReference>
<protein>
    <submittedName>
        <fullName evidence="6">Cobalt-zinc-cadmium efflux system membrane fusion protein</fullName>
    </submittedName>
</protein>
<evidence type="ECO:0000256" key="2">
    <source>
        <dbReference type="ARBA" id="ARBA00022448"/>
    </source>
</evidence>
<evidence type="ECO:0000313" key="6">
    <source>
        <dbReference type="EMBL" id="PRY98035.1"/>
    </source>
</evidence>
<comment type="similarity">
    <text evidence="1">Belongs to the membrane fusion protein (MFP) (TC 8.A.1) family.</text>
</comment>
<dbReference type="InterPro" id="IPR058647">
    <property type="entry name" value="BSH_CzcB-like"/>
</dbReference>
<dbReference type="InterPro" id="IPR058792">
    <property type="entry name" value="Beta-barrel_RND_2"/>
</dbReference>